<keyword evidence="1" id="KW-1133">Transmembrane helix</keyword>
<accession>A0A0X1KTG0</accession>
<feature type="transmembrane region" description="Helical" evidence="1">
    <location>
        <begin position="7"/>
        <end position="26"/>
    </location>
</feature>
<protein>
    <submittedName>
        <fullName evidence="2">Uncharacterized protein</fullName>
    </submittedName>
</protein>
<proteinExistence type="predicted"/>
<dbReference type="Proteomes" id="UP000077469">
    <property type="component" value="Chromosome"/>
</dbReference>
<dbReference type="PATRIC" id="fig|1123384.7.peg.2030"/>
<sequence length="66" mass="8014">MFTRAILTIFAWALVLEIFVLLYYLLKGTRPVEFYVNLGLMIFTVLFLSFFIFRERKRRDEDDKRG</sequence>
<keyword evidence="1" id="KW-0472">Membrane</keyword>
<feature type="transmembrane region" description="Helical" evidence="1">
    <location>
        <begin position="32"/>
        <end position="53"/>
    </location>
</feature>
<dbReference type="STRING" id="1123384.AJ81_10120"/>
<evidence type="ECO:0000256" key="1">
    <source>
        <dbReference type="SAM" id="Phobius"/>
    </source>
</evidence>
<dbReference type="OrthoDB" id="37827at2"/>
<evidence type="ECO:0000313" key="3">
    <source>
        <dbReference type="Proteomes" id="UP000077469"/>
    </source>
</evidence>
<name>A0A0X1KTG0_9THEM</name>
<dbReference type="EMBL" id="CP007141">
    <property type="protein sequence ID" value="AJC74476.1"/>
    <property type="molecule type" value="Genomic_DNA"/>
</dbReference>
<dbReference type="RefSeq" id="WP_031502636.1">
    <property type="nucleotide sequence ID" value="NC_022795.1"/>
</dbReference>
<dbReference type="PaxDb" id="1123384-AJ81_10120"/>
<gene>
    <name evidence="2" type="ORF">AJ81_10120</name>
</gene>
<dbReference type="AlphaFoldDB" id="A0A0X1KTG0"/>
<keyword evidence="1" id="KW-0812">Transmembrane</keyword>
<organism evidence="2 3">
    <name type="scientific">Pseudothermotoga hypogea DSM 11164 = NBRC 106472</name>
    <dbReference type="NCBI Taxonomy" id="1123384"/>
    <lineage>
        <taxon>Bacteria</taxon>
        <taxon>Thermotogati</taxon>
        <taxon>Thermotogota</taxon>
        <taxon>Thermotogae</taxon>
        <taxon>Thermotogales</taxon>
        <taxon>Thermotogaceae</taxon>
        <taxon>Pseudothermotoga</taxon>
    </lineage>
</organism>
<evidence type="ECO:0000313" key="2">
    <source>
        <dbReference type="EMBL" id="AJC74476.1"/>
    </source>
</evidence>
<reference evidence="2 3" key="1">
    <citation type="submission" date="2014-01" db="EMBL/GenBank/DDBJ databases">
        <title>Genome sequencing of Thermotog hypogea.</title>
        <authorList>
            <person name="Zhang X."/>
            <person name="Alvare G."/>
            <person name="Fristensky B."/>
            <person name="Chen L."/>
            <person name="Suen T."/>
            <person name="Chen Q."/>
            <person name="Ma K."/>
        </authorList>
    </citation>
    <scope>NUCLEOTIDE SEQUENCE [LARGE SCALE GENOMIC DNA]</scope>
    <source>
        <strain evidence="2 3">DSM 11164</strain>
    </source>
</reference>
<keyword evidence="3" id="KW-1185">Reference proteome</keyword>
<dbReference type="KEGG" id="phy:AJ81_10120"/>